<accession>A0A8I2YDP9</accession>
<dbReference type="EMBL" id="JAGFBS010000059">
    <property type="protein sequence ID" value="KAG6369990.1"/>
    <property type="molecule type" value="Genomic_DNA"/>
</dbReference>
<dbReference type="Proteomes" id="UP000683000">
    <property type="component" value="Unassembled WGS sequence"/>
</dbReference>
<keyword evidence="2" id="KW-1185">Reference proteome</keyword>
<gene>
    <name evidence="1" type="ORF">JVT61DRAFT_12626</name>
</gene>
<proteinExistence type="predicted"/>
<protein>
    <submittedName>
        <fullName evidence="1">Uncharacterized protein</fullName>
    </submittedName>
</protein>
<evidence type="ECO:0000313" key="2">
    <source>
        <dbReference type="Proteomes" id="UP000683000"/>
    </source>
</evidence>
<reference evidence="1" key="1">
    <citation type="submission" date="2021-03" db="EMBL/GenBank/DDBJ databases">
        <title>Evolutionary innovations through gain and loss of genes in the ectomycorrhizal Boletales.</title>
        <authorList>
            <person name="Wu G."/>
            <person name="Miyauchi S."/>
            <person name="Morin E."/>
            <person name="Yang Z.-L."/>
            <person name="Xu J."/>
            <person name="Martin F.M."/>
        </authorList>
    </citation>
    <scope>NUCLEOTIDE SEQUENCE</scope>
    <source>
        <strain evidence="1">BR01</strain>
    </source>
</reference>
<dbReference type="OrthoDB" id="72441at2759"/>
<dbReference type="AlphaFoldDB" id="A0A8I2YDP9"/>
<evidence type="ECO:0000313" key="1">
    <source>
        <dbReference type="EMBL" id="KAG6369990.1"/>
    </source>
</evidence>
<organism evidence="1 2">
    <name type="scientific">Boletus reticuloceps</name>
    <dbReference type="NCBI Taxonomy" id="495285"/>
    <lineage>
        <taxon>Eukaryota</taxon>
        <taxon>Fungi</taxon>
        <taxon>Dikarya</taxon>
        <taxon>Basidiomycota</taxon>
        <taxon>Agaricomycotina</taxon>
        <taxon>Agaricomycetes</taxon>
        <taxon>Agaricomycetidae</taxon>
        <taxon>Boletales</taxon>
        <taxon>Boletineae</taxon>
        <taxon>Boletaceae</taxon>
        <taxon>Boletoideae</taxon>
        <taxon>Boletus</taxon>
    </lineage>
</organism>
<comment type="caution">
    <text evidence="1">The sequence shown here is derived from an EMBL/GenBank/DDBJ whole genome shotgun (WGS) entry which is preliminary data.</text>
</comment>
<sequence>MTRTASLDQTRVASKPVIVQDADKTPITEVARTPIGILTTENRKTWSWLRQSTCPSTSKLSLVDVDHHASHVWDGSEQDWQYVHRLLRQLGRDRRTLELWRMLLGPCAHTHNIKGKAKQTNPLPPSSQIALEKRLSDVVPERNSPPLVRLTTILQNHREAILSPLYFRTRAPSSSILRRSGLVKDLENCLGRAFSSADVDFWSYADDLHRCLDKD</sequence>
<name>A0A8I2YDP9_9AGAM</name>